<dbReference type="STRING" id="1798370.A2Z00_05840"/>
<gene>
    <name evidence="2" type="ORF">A2Z00_05840</name>
</gene>
<dbReference type="Proteomes" id="UP000177268">
    <property type="component" value="Unassembled WGS sequence"/>
</dbReference>
<reference evidence="2 3" key="1">
    <citation type="journal article" date="2016" name="Nat. Commun.">
        <title>Thousands of microbial genomes shed light on interconnected biogeochemical processes in an aquifer system.</title>
        <authorList>
            <person name="Anantharaman K."/>
            <person name="Brown C.T."/>
            <person name="Hug L.A."/>
            <person name="Sharon I."/>
            <person name="Castelle C.J."/>
            <person name="Probst A.J."/>
            <person name="Thomas B.C."/>
            <person name="Singh A."/>
            <person name="Wilkins M.J."/>
            <person name="Karaoz U."/>
            <person name="Brodie E.L."/>
            <person name="Williams K.H."/>
            <person name="Hubbard S.S."/>
            <person name="Banfield J.F."/>
        </authorList>
    </citation>
    <scope>NUCLEOTIDE SEQUENCE [LARGE SCALE GENOMIC DNA]</scope>
</reference>
<protein>
    <submittedName>
        <fullName evidence="2">Uncharacterized protein</fullName>
    </submittedName>
</protein>
<evidence type="ECO:0000313" key="2">
    <source>
        <dbReference type="EMBL" id="OGG12172.1"/>
    </source>
</evidence>
<accession>A0A1F5ZJ69</accession>
<name>A0A1F5ZJ69_9BACT</name>
<comment type="caution">
    <text evidence="2">The sequence shown here is derived from an EMBL/GenBank/DDBJ whole genome shotgun (WGS) entry which is preliminary data.</text>
</comment>
<evidence type="ECO:0000256" key="1">
    <source>
        <dbReference type="SAM" id="MobiDB-lite"/>
    </source>
</evidence>
<feature type="compositionally biased region" description="Basic and acidic residues" evidence="1">
    <location>
        <begin position="8"/>
        <end position="33"/>
    </location>
</feature>
<evidence type="ECO:0000313" key="3">
    <source>
        <dbReference type="Proteomes" id="UP000177268"/>
    </source>
</evidence>
<organism evidence="2 3">
    <name type="scientific">Candidatus Gottesmanbacteria bacterium RBG_13_45_10</name>
    <dbReference type="NCBI Taxonomy" id="1798370"/>
    <lineage>
        <taxon>Bacteria</taxon>
        <taxon>Candidatus Gottesmaniibacteriota</taxon>
    </lineage>
</organism>
<dbReference type="AlphaFoldDB" id="A0A1F5ZJ69"/>
<feature type="region of interest" description="Disordered" evidence="1">
    <location>
        <begin position="1"/>
        <end position="33"/>
    </location>
</feature>
<sequence length="778" mass="89047">MQLENPEETGHPHPQPKDEFNRPQLSDRKKREARIDDYLLPAVEREFATPIPLPPDRGHPDDLLKLVAPHLPLYMLRDKRDPEKGLDFECELVLVAPSLEEQNPQLAVQRTTRTAISRELVDPSRNDQLLREVQEKFPEYYQILTSHMQPASPDIPVYSGGWGVWNRIRDMGCRNRAFAVLNHMISQAPSRRVRFEQHKYVTSRLVSDEEENTTFVKPIEQSVLIHSQLSCEPVEHNGTRAVKVDAHLPCDWQSQHDVVGEMFDTTFYVLEDGILVPDEEMNAILTRLHGEGRKANRVFGWPQNDEAEAVRLRIKIFWEDIAGVITRRQNWEWSFAGARYLSPYSTNAFGQELKVDTEGRPYSSESLRVFDAEEEGSEIRSQDEVDARIFMTVDEAEEYERWEEDTINKLTNEIIPSTRDLTSEQALIYAAEIVTRSVEPLRLLEAKFSSGTRLAIIGMVQHPPQDRLPLEVIEQSRRLGIGFVAIHVRNPDDPIRVYKEDREGLVAIEVSGLGTVEMPHEEAQRKYPEQYKALFKENREWDGVIAAARKWELDILYVEGGDSWSESNQEAVNRIGAYLEQYPEANGIYFSPLLSSLYWPGDKNQEERQHIGARPFVDVYSLAYAHLSDTSIQMAAYGLRERFPGKVYSMPQFIMPRGFGKEWGHFRQVVDATGIPERFALDNISETPFAIQRYLFNTLQEFKLGNMSDEELAEFLVLVGGGFWGGYVGIVEINWGKLIDGVIVYPSDAPLPKTPTPEELMDAAADYIANTIKDNLGK</sequence>
<dbReference type="EMBL" id="MFIZ01000002">
    <property type="protein sequence ID" value="OGG12172.1"/>
    <property type="molecule type" value="Genomic_DNA"/>
</dbReference>
<proteinExistence type="predicted"/>